<feature type="compositionally biased region" description="Basic residues" evidence="1">
    <location>
        <begin position="45"/>
        <end position="62"/>
    </location>
</feature>
<accession>A0A2P4XXY8</accession>
<organism evidence="2 3">
    <name type="scientific">Phytophthora palmivora</name>
    <dbReference type="NCBI Taxonomy" id="4796"/>
    <lineage>
        <taxon>Eukaryota</taxon>
        <taxon>Sar</taxon>
        <taxon>Stramenopiles</taxon>
        <taxon>Oomycota</taxon>
        <taxon>Peronosporomycetes</taxon>
        <taxon>Peronosporales</taxon>
        <taxon>Peronosporaceae</taxon>
        <taxon>Phytophthora</taxon>
    </lineage>
</organism>
<feature type="compositionally biased region" description="Basic and acidic residues" evidence="1">
    <location>
        <begin position="180"/>
        <end position="201"/>
    </location>
</feature>
<protein>
    <submittedName>
        <fullName evidence="2">Uncharacterized protein</fullName>
    </submittedName>
</protein>
<feature type="compositionally biased region" description="Gly residues" evidence="1">
    <location>
        <begin position="7"/>
        <end position="16"/>
    </location>
</feature>
<sequence length="373" mass="40806">MVTPGSTRGGRLGRGRGVLTRQSKRLQGLPPEEQPDLDAIQKAAREKRKAAREKKAAKRKAAREKTAAESVNVPEPAVEDHPAAEPEAEEAPAVSGEQGSEEGPSELEASGDEVTTAREGGDEAAEGGADMVESPEVVDLRSESTTSGQSVEEVKPESGRSEGRVPQSPKSEGAPMSDDTLIKSEDSLKTPSDESGRADSLDGERSLMYVRREIRRWKDMDADVFQKAAAATGYYIKWRCSSVFPQDMWISEFHVRRHGFGRIQDLSYVEIPMSTLTAPECVAVLQTMLYEADFEFQNLLPTWSQTQASAVFESQLIMRLRVTGLRVTHSSNGSSSDEPPQSKRLQQRPPSLVNTVSLVDAVAVFIVTVRESF</sequence>
<evidence type="ECO:0000313" key="2">
    <source>
        <dbReference type="EMBL" id="POM70430.1"/>
    </source>
</evidence>
<dbReference type="Proteomes" id="UP000237271">
    <property type="component" value="Unassembled WGS sequence"/>
</dbReference>
<proteinExistence type="predicted"/>
<comment type="caution">
    <text evidence="2">The sequence shown here is derived from an EMBL/GenBank/DDBJ whole genome shotgun (WGS) entry which is preliminary data.</text>
</comment>
<dbReference type="OrthoDB" id="96441at2759"/>
<feature type="region of interest" description="Disordered" evidence="1">
    <location>
        <begin position="328"/>
        <end position="349"/>
    </location>
</feature>
<reference evidence="2 3" key="1">
    <citation type="journal article" date="2017" name="Genome Biol. Evol.">
        <title>Phytophthora megakarya and P. palmivora, closely related causal agents of cacao black pod rot, underwent increases in genome sizes and gene numbers by different mechanisms.</title>
        <authorList>
            <person name="Ali S.S."/>
            <person name="Shao J."/>
            <person name="Lary D.J."/>
            <person name="Kronmiller B."/>
            <person name="Shen D."/>
            <person name="Strem M.D."/>
            <person name="Amoako-Attah I."/>
            <person name="Akrofi A.Y."/>
            <person name="Begoude B.A."/>
            <person name="Ten Hoopen G.M."/>
            <person name="Coulibaly K."/>
            <person name="Kebe B.I."/>
            <person name="Melnick R.L."/>
            <person name="Guiltinan M.J."/>
            <person name="Tyler B.M."/>
            <person name="Meinhardt L.W."/>
            <person name="Bailey B.A."/>
        </authorList>
    </citation>
    <scope>NUCLEOTIDE SEQUENCE [LARGE SCALE GENOMIC DNA]</scope>
    <source>
        <strain evidence="3">sbr112.9</strain>
    </source>
</reference>
<evidence type="ECO:0000256" key="1">
    <source>
        <dbReference type="SAM" id="MobiDB-lite"/>
    </source>
</evidence>
<gene>
    <name evidence="2" type="ORF">PHPALM_13132</name>
</gene>
<feature type="compositionally biased region" description="Polar residues" evidence="1">
    <location>
        <begin position="328"/>
        <end position="339"/>
    </location>
</feature>
<dbReference type="AlphaFoldDB" id="A0A2P4XXY8"/>
<feature type="compositionally biased region" description="Basic and acidic residues" evidence="1">
    <location>
        <begin position="152"/>
        <end position="163"/>
    </location>
</feature>
<feature type="compositionally biased region" description="Acidic residues" evidence="1">
    <location>
        <begin position="99"/>
        <end position="111"/>
    </location>
</feature>
<name>A0A2P4XXY8_9STRA</name>
<evidence type="ECO:0000313" key="3">
    <source>
        <dbReference type="Proteomes" id="UP000237271"/>
    </source>
</evidence>
<dbReference type="EMBL" id="NCKW01007031">
    <property type="protein sequence ID" value="POM70430.1"/>
    <property type="molecule type" value="Genomic_DNA"/>
</dbReference>
<keyword evidence="3" id="KW-1185">Reference proteome</keyword>
<feature type="region of interest" description="Disordered" evidence="1">
    <location>
        <begin position="1"/>
        <end position="201"/>
    </location>
</feature>